<sequence>MATELEIKLTLSEPAQARALEWLLARPEASEGPRKTLINRYYDTPDAALNRAKAALRVRQAGDRFIQTLKTKGEFVDGAHRREEWEWELAGPELDLSLLEQTPLHGQVDLSALALAFETNFQRQVVMLESGSSVIEVAVDSGDILGGGRSLPLREVEFELKAGEPGELMRWAKALACEVPVFLNLVSKAEQGYFLAGIYRPEILVSSEPLSVTKLLHTLSVSWLTGEPVKLPHTALSAITKAASAAGFDTEWQELNHSLQSGTTTDDLIQKFPELGRLQLALALVG</sequence>
<dbReference type="CDD" id="cd07756">
    <property type="entry name" value="CYTH-like_Pase_CHAD"/>
    <property type="match status" value="1"/>
</dbReference>
<feature type="domain" description="CYTH" evidence="1">
    <location>
        <begin position="2"/>
        <end position="199"/>
    </location>
</feature>
<accession>A0A558BHJ1</accession>
<dbReference type="PROSITE" id="PS51707">
    <property type="entry name" value="CYTH"/>
    <property type="match status" value="1"/>
</dbReference>
<protein>
    <submittedName>
        <fullName evidence="2">CYTH domain-containing protein</fullName>
    </submittedName>
</protein>
<dbReference type="InterPro" id="IPR039013">
    <property type="entry name" value="YgiF"/>
</dbReference>
<dbReference type="AlphaFoldDB" id="A0A558BHJ1"/>
<proteinExistence type="predicted"/>
<dbReference type="Pfam" id="PF01928">
    <property type="entry name" value="CYTH"/>
    <property type="match status" value="1"/>
</dbReference>
<dbReference type="Gene3D" id="2.40.320.10">
    <property type="entry name" value="Hypothetical Protein Pfu-838710-001"/>
    <property type="match status" value="1"/>
</dbReference>
<evidence type="ECO:0000313" key="3">
    <source>
        <dbReference type="Proteomes" id="UP000319142"/>
    </source>
</evidence>
<gene>
    <name evidence="2" type="ORF">FHK81_01835</name>
</gene>
<reference evidence="2 3" key="1">
    <citation type="submission" date="2019-07" db="EMBL/GenBank/DDBJ databases">
        <title>The pathways for chlorine oxyanion respiration interact through the shared metabolite chlorate.</title>
        <authorList>
            <person name="Barnum T.P."/>
            <person name="Cheng Y."/>
            <person name="Hill K.A."/>
            <person name="Lucas L.N."/>
            <person name="Carlson H.K."/>
            <person name="Coates J.D."/>
        </authorList>
    </citation>
    <scope>NUCLEOTIDE SEQUENCE [LARGE SCALE GENOMIC DNA]</scope>
    <source>
        <strain evidence="2">UCB</strain>
    </source>
</reference>
<dbReference type="EMBL" id="VMRX01000002">
    <property type="protein sequence ID" value="TVT35979.1"/>
    <property type="molecule type" value="Genomic_DNA"/>
</dbReference>
<organism evidence="2 3">
    <name type="scientific">Marinobacter vinifirmus</name>
    <dbReference type="NCBI Taxonomy" id="355591"/>
    <lineage>
        <taxon>Bacteria</taxon>
        <taxon>Pseudomonadati</taxon>
        <taxon>Pseudomonadota</taxon>
        <taxon>Gammaproteobacteria</taxon>
        <taxon>Pseudomonadales</taxon>
        <taxon>Marinobacteraceae</taxon>
        <taxon>Marinobacter</taxon>
    </lineage>
</organism>
<evidence type="ECO:0000259" key="1">
    <source>
        <dbReference type="PROSITE" id="PS51707"/>
    </source>
</evidence>
<dbReference type="GO" id="GO:0050355">
    <property type="term" value="F:inorganic triphosphate phosphatase activity"/>
    <property type="evidence" value="ECO:0007669"/>
    <property type="project" value="InterPro"/>
</dbReference>
<dbReference type="Proteomes" id="UP000319142">
    <property type="component" value="Unassembled WGS sequence"/>
</dbReference>
<dbReference type="PANTHER" id="PTHR39569:SF1">
    <property type="entry name" value="INORGANIC TRIPHOSPHATASE"/>
    <property type="match status" value="1"/>
</dbReference>
<evidence type="ECO:0000313" key="2">
    <source>
        <dbReference type="EMBL" id="TVT35979.1"/>
    </source>
</evidence>
<name>A0A558BHJ1_9GAMM</name>
<dbReference type="SMART" id="SM01118">
    <property type="entry name" value="CYTH"/>
    <property type="match status" value="1"/>
</dbReference>
<dbReference type="SUPFAM" id="SSF55154">
    <property type="entry name" value="CYTH-like phosphatases"/>
    <property type="match status" value="1"/>
</dbReference>
<dbReference type="GO" id="GO:0046872">
    <property type="term" value="F:metal ion binding"/>
    <property type="evidence" value="ECO:0007669"/>
    <property type="project" value="TreeGrafter"/>
</dbReference>
<dbReference type="RefSeq" id="WP_273131833.1">
    <property type="nucleotide sequence ID" value="NZ_VMRX01000002.1"/>
</dbReference>
<comment type="caution">
    <text evidence="2">The sequence shown here is derived from an EMBL/GenBank/DDBJ whole genome shotgun (WGS) entry which is preliminary data.</text>
</comment>
<dbReference type="InterPro" id="IPR033469">
    <property type="entry name" value="CYTH-like_dom_sf"/>
</dbReference>
<dbReference type="InterPro" id="IPR023577">
    <property type="entry name" value="CYTH_domain"/>
</dbReference>
<dbReference type="PANTHER" id="PTHR39569">
    <property type="entry name" value="INORGANIC TRIPHOSPHATASE"/>
    <property type="match status" value="1"/>
</dbReference>